<comment type="caution">
    <text evidence="2">The sequence shown here is derived from an EMBL/GenBank/DDBJ whole genome shotgun (WGS) entry which is preliminary data.</text>
</comment>
<dbReference type="AlphaFoldDB" id="A0A316WEW8"/>
<dbReference type="InterPro" id="IPR043766">
    <property type="entry name" value="BfmA-like"/>
</dbReference>
<dbReference type="Pfam" id="PF18976">
    <property type="entry name" value="DUF5712"/>
    <property type="match status" value="1"/>
</dbReference>
<keyword evidence="3" id="KW-1185">Reference proteome</keyword>
<proteinExistence type="predicted"/>
<dbReference type="Gene3D" id="3.40.1360.10">
    <property type="match status" value="1"/>
</dbReference>
<sequence length="576" mass="66068">MYVDTHLIPLKKEDDSNKGSCGKLIEYLSKDNDFFFNHSEDDISKEKAQDIIDKHSKGRLGKGESKWYSPMYSFSNDECKHIVNKLFDKDYNNYSDLSDSEKQQYNDYFIFLGRRFQDQMAYNFEKSDLGINSGSDLVYVGVVEHDRTYKSHDEEVRVGLRKVGEDKPGFNTHIHIVQSRKANNEKQSKISPESNYKSRTKENFGSNSKSGFDRNNFYNLVEGTFDNLTKFKRNQQDKFEFKKLSKNIKKENKKNMASNFIPKEELAKILEDSSIVDYFFSLADKGVLRYDTKKGDDYIFAKHDDKTGFQTTGSISVSPRGFRDFSNGDQGQIIKAVQIFENLNWLESIHFLKNKNGFIDYEYKNNNVSVQATSAKSKTGTSKSNVEIIKTESVSNKYIIDYYKSRGISEETIKNNVKQIVYKRDNKTFISGGIDNIKGGYNVRGHNFKSIIGGNNDISIIKGTTDKLVIFEGLVDFLSWLEINKISKTDHTVILTNSTSNYKSVIDFINSKNFKDIDLLVNKDAAGDDFTQKLDSAIGNIFNDLREHYELSDKVDLNDKLIIDQVKGVSQKGFKI</sequence>
<dbReference type="RefSeq" id="WP_109623807.1">
    <property type="nucleotide sequence ID" value="NZ_PPEI02000009.1"/>
</dbReference>
<dbReference type="Pfam" id="PF13155">
    <property type="entry name" value="Toprim_2"/>
    <property type="match status" value="1"/>
</dbReference>
<feature type="compositionally biased region" description="Polar residues" evidence="1">
    <location>
        <begin position="189"/>
        <end position="206"/>
    </location>
</feature>
<organism evidence="2 3">
    <name type="scientific">Chryseobacterium oncorhynchi</name>
    <dbReference type="NCBI Taxonomy" id="741074"/>
    <lineage>
        <taxon>Bacteria</taxon>
        <taxon>Pseudomonadati</taxon>
        <taxon>Bacteroidota</taxon>
        <taxon>Flavobacteriia</taxon>
        <taxon>Flavobacteriales</taxon>
        <taxon>Weeksellaceae</taxon>
        <taxon>Chryseobacterium group</taxon>
        <taxon>Chryseobacterium</taxon>
    </lineage>
</organism>
<protein>
    <recommendedName>
        <fullName evidence="4">Toprim domain-containing protein</fullName>
    </recommendedName>
</protein>
<feature type="region of interest" description="Disordered" evidence="1">
    <location>
        <begin position="181"/>
        <end position="206"/>
    </location>
</feature>
<evidence type="ECO:0000313" key="3">
    <source>
        <dbReference type="Proteomes" id="UP000236182"/>
    </source>
</evidence>
<dbReference type="OrthoDB" id="9815272at2"/>
<evidence type="ECO:0008006" key="4">
    <source>
        <dbReference type="Google" id="ProtNLM"/>
    </source>
</evidence>
<dbReference type="EMBL" id="PPEI02000009">
    <property type="protein sequence ID" value="PWN59962.1"/>
    <property type="molecule type" value="Genomic_DNA"/>
</dbReference>
<accession>A0A316WEW8</accession>
<name>A0A316WEW8_9FLAO</name>
<reference evidence="2" key="1">
    <citation type="submission" date="2018-04" db="EMBL/GenBank/DDBJ databases">
        <title>Draft Genome Sequences of Chryseobacterium lactis NCTC11390T isolated from milk, Chryseobacterium oncorhynchi 701B-08T from rainbow trout, and Chryseobacterium viscerum 687B-08T from diseased fish.</title>
        <authorList>
            <person name="Jeong J.-J."/>
            <person name="Lee Y.J."/>
            <person name="Pathiraja D."/>
            <person name="Park B."/>
            <person name="Choi I.-G."/>
            <person name="Kim K.D."/>
        </authorList>
    </citation>
    <scope>NUCLEOTIDE SEQUENCE [LARGE SCALE GENOMIC DNA]</scope>
    <source>
        <strain evidence="2">701B-08</strain>
    </source>
</reference>
<evidence type="ECO:0000256" key="1">
    <source>
        <dbReference type="SAM" id="MobiDB-lite"/>
    </source>
</evidence>
<evidence type="ECO:0000313" key="2">
    <source>
        <dbReference type="EMBL" id="PWN59962.1"/>
    </source>
</evidence>
<gene>
    <name evidence="2" type="ORF">C1638_020560</name>
</gene>
<dbReference type="SUPFAM" id="SSF56731">
    <property type="entry name" value="DNA primase core"/>
    <property type="match status" value="1"/>
</dbReference>
<dbReference type="Proteomes" id="UP000236182">
    <property type="component" value="Unassembled WGS sequence"/>
</dbReference>